<evidence type="ECO:0000313" key="3">
    <source>
        <dbReference type="Proteomes" id="UP000663874"/>
    </source>
</evidence>
<keyword evidence="1" id="KW-0472">Membrane</keyword>
<accession>A0A819YHL0</accession>
<keyword evidence="1" id="KW-1133">Transmembrane helix</keyword>
<comment type="caution">
    <text evidence="2">The sequence shown here is derived from an EMBL/GenBank/DDBJ whole genome shotgun (WGS) entry which is preliminary data.</text>
</comment>
<organism evidence="2 3">
    <name type="scientific">Rotaria sordida</name>
    <dbReference type="NCBI Taxonomy" id="392033"/>
    <lineage>
        <taxon>Eukaryota</taxon>
        <taxon>Metazoa</taxon>
        <taxon>Spiralia</taxon>
        <taxon>Gnathifera</taxon>
        <taxon>Rotifera</taxon>
        <taxon>Eurotatoria</taxon>
        <taxon>Bdelloidea</taxon>
        <taxon>Philodinida</taxon>
        <taxon>Philodinidae</taxon>
        <taxon>Rotaria</taxon>
    </lineage>
</organism>
<reference evidence="2" key="1">
    <citation type="submission" date="2021-02" db="EMBL/GenBank/DDBJ databases">
        <authorList>
            <person name="Nowell W R."/>
        </authorList>
    </citation>
    <scope>NUCLEOTIDE SEQUENCE</scope>
</reference>
<feature type="transmembrane region" description="Helical" evidence="1">
    <location>
        <begin position="42"/>
        <end position="60"/>
    </location>
</feature>
<dbReference type="EMBL" id="CAJOBE010013031">
    <property type="protein sequence ID" value="CAF4158744.1"/>
    <property type="molecule type" value="Genomic_DNA"/>
</dbReference>
<protein>
    <submittedName>
        <fullName evidence="2">Uncharacterized protein</fullName>
    </submittedName>
</protein>
<keyword evidence="1" id="KW-0812">Transmembrane</keyword>
<evidence type="ECO:0000313" key="2">
    <source>
        <dbReference type="EMBL" id="CAF4158744.1"/>
    </source>
</evidence>
<evidence type="ECO:0000256" key="1">
    <source>
        <dbReference type="SAM" id="Phobius"/>
    </source>
</evidence>
<dbReference type="Proteomes" id="UP000663874">
    <property type="component" value="Unassembled WGS sequence"/>
</dbReference>
<proteinExistence type="predicted"/>
<sequence>MSHETRGDNAQNTLTQISVAIQKWIDQVENLWNRVRNFLSEIPTNALIAILVLFIAYIVFRPPPPVSCDMGIAENRDFEKYYGITDLKNHFTIPTADECSSSIIFRPSLPQMILKADYSASSFMTLAKYGTGKTNYERLHLLLAILEGEHFEHQAGAKRLYGDVLRDLSRFSLFIKNNFKQTPVFVIDGIDENQYFFQKNEVNKAALELFCRSSISQAILSMVMANNFYLSIFYPKIDGIDIEDAIIRKDKFPTHTITWNTKSLLNYADYVLQEMNKNAAKTRCEAFTDFKTLVNYSNKQIADIIAKIPTPRALHYFIVALIREMNIDASSVRKPFKATFENVQAAYEESYELYHKRHKIKE</sequence>
<name>A0A819YHL0_9BILA</name>
<dbReference type="AlphaFoldDB" id="A0A819YHL0"/>
<gene>
    <name evidence="2" type="ORF">FNK824_LOCUS34075</name>
</gene>